<dbReference type="Proteomes" id="UP000886800">
    <property type="component" value="Unassembled WGS sequence"/>
</dbReference>
<protein>
    <submittedName>
        <fullName evidence="1">Uncharacterized protein</fullName>
    </submittedName>
</protein>
<comment type="caution">
    <text evidence="1">The sequence shown here is derived from an EMBL/GenBank/DDBJ whole genome shotgun (WGS) entry which is preliminary data.</text>
</comment>
<evidence type="ECO:0000313" key="2">
    <source>
        <dbReference type="Proteomes" id="UP000886800"/>
    </source>
</evidence>
<sequence>MKLEDVAESILDSVYGADVGDARYADLIDEMDNDDYFKFKYKKGSDNSKMILGISLVEKKLGSLSRAKYIEIKLADDYTDDEYKINPTFTFTAKDDLYSNATFDWATGEYLEDRYDGIPAGWNKIIDDGDEFEGEFTLWISNTENEADEDYAAGTGGVTLKPTKNDDNEIVWYDENDDIAMLTFEGDSSVDNFYPKLSTKWDNSTYATYFADQDAFI</sequence>
<name>A0A9D1WRF3_9FIRM</name>
<gene>
    <name evidence="1" type="ORF">H9736_04735</name>
</gene>
<organism evidence="1 2">
    <name type="scientific">Candidatus Anaerotruncus excrementipullorum</name>
    <dbReference type="NCBI Taxonomy" id="2838465"/>
    <lineage>
        <taxon>Bacteria</taxon>
        <taxon>Bacillati</taxon>
        <taxon>Bacillota</taxon>
        <taxon>Clostridia</taxon>
        <taxon>Eubacteriales</taxon>
        <taxon>Oscillospiraceae</taxon>
        <taxon>Anaerotruncus</taxon>
    </lineage>
</organism>
<dbReference type="EMBL" id="DXES01000106">
    <property type="protein sequence ID" value="HIX65536.1"/>
    <property type="molecule type" value="Genomic_DNA"/>
</dbReference>
<feature type="non-terminal residue" evidence="1">
    <location>
        <position position="217"/>
    </location>
</feature>
<reference evidence="1" key="2">
    <citation type="submission" date="2021-04" db="EMBL/GenBank/DDBJ databases">
        <authorList>
            <person name="Gilroy R."/>
        </authorList>
    </citation>
    <scope>NUCLEOTIDE SEQUENCE</scope>
    <source>
        <strain evidence="1">CHK188-5543</strain>
    </source>
</reference>
<dbReference type="AlphaFoldDB" id="A0A9D1WRF3"/>
<evidence type="ECO:0000313" key="1">
    <source>
        <dbReference type="EMBL" id="HIX65536.1"/>
    </source>
</evidence>
<reference evidence="1" key="1">
    <citation type="journal article" date="2021" name="PeerJ">
        <title>Extensive microbial diversity within the chicken gut microbiome revealed by metagenomics and culture.</title>
        <authorList>
            <person name="Gilroy R."/>
            <person name="Ravi A."/>
            <person name="Getino M."/>
            <person name="Pursley I."/>
            <person name="Horton D.L."/>
            <person name="Alikhan N.F."/>
            <person name="Baker D."/>
            <person name="Gharbi K."/>
            <person name="Hall N."/>
            <person name="Watson M."/>
            <person name="Adriaenssens E.M."/>
            <person name="Foster-Nyarko E."/>
            <person name="Jarju S."/>
            <person name="Secka A."/>
            <person name="Antonio M."/>
            <person name="Oren A."/>
            <person name="Chaudhuri R.R."/>
            <person name="La Ragione R."/>
            <person name="Hildebrand F."/>
            <person name="Pallen M.J."/>
        </authorList>
    </citation>
    <scope>NUCLEOTIDE SEQUENCE</scope>
    <source>
        <strain evidence="1">CHK188-5543</strain>
    </source>
</reference>
<accession>A0A9D1WRF3</accession>
<proteinExistence type="predicted"/>